<comment type="caution">
    <text evidence="2">The sequence shown here is derived from an EMBL/GenBank/DDBJ whole genome shotgun (WGS) entry which is preliminary data.</text>
</comment>
<gene>
    <name evidence="2" type="ORF">LEL_10772</name>
</gene>
<keyword evidence="3" id="KW-1185">Reference proteome</keyword>
<protein>
    <submittedName>
        <fullName evidence="2">Uncharacterized protein</fullName>
    </submittedName>
</protein>
<dbReference type="AlphaFoldDB" id="A0A167TSA8"/>
<evidence type="ECO:0000256" key="1">
    <source>
        <dbReference type="SAM" id="MobiDB-lite"/>
    </source>
</evidence>
<organism evidence="2 3">
    <name type="scientific">Akanthomyces lecanii RCEF 1005</name>
    <dbReference type="NCBI Taxonomy" id="1081108"/>
    <lineage>
        <taxon>Eukaryota</taxon>
        <taxon>Fungi</taxon>
        <taxon>Dikarya</taxon>
        <taxon>Ascomycota</taxon>
        <taxon>Pezizomycotina</taxon>
        <taxon>Sordariomycetes</taxon>
        <taxon>Hypocreomycetidae</taxon>
        <taxon>Hypocreales</taxon>
        <taxon>Cordycipitaceae</taxon>
        <taxon>Akanthomyces</taxon>
        <taxon>Cordyceps confragosa</taxon>
    </lineage>
</organism>
<evidence type="ECO:0000313" key="2">
    <source>
        <dbReference type="EMBL" id="OAA60893.1"/>
    </source>
</evidence>
<feature type="region of interest" description="Disordered" evidence="1">
    <location>
        <begin position="1"/>
        <end position="88"/>
    </location>
</feature>
<dbReference type="OrthoDB" id="5078598at2759"/>
<name>A0A167TSA8_CORDF</name>
<accession>A0A167TSA8</accession>
<dbReference type="EMBL" id="AZHF01000020">
    <property type="protein sequence ID" value="OAA60893.1"/>
    <property type="molecule type" value="Genomic_DNA"/>
</dbReference>
<feature type="compositionally biased region" description="Polar residues" evidence="1">
    <location>
        <begin position="1"/>
        <end position="26"/>
    </location>
</feature>
<reference evidence="2 3" key="1">
    <citation type="journal article" date="2016" name="Genome Biol. Evol.">
        <title>Divergent and convergent evolution of fungal pathogenicity.</title>
        <authorList>
            <person name="Shang Y."/>
            <person name="Xiao G."/>
            <person name="Zheng P."/>
            <person name="Cen K."/>
            <person name="Zhan S."/>
            <person name="Wang C."/>
        </authorList>
    </citation>
    <scope>NUCLEOTIDE SEQUENCE [LARGE SCALE GENOMIC DNA]</scope>
    <source>
        <strain evidence="2 3">RCEF 1005</strain>
    </source>
</reference>
<dbReference type="STRING" id="1081108.A0A167TSA8"/>
<sequence length="489" mass="55202">MVFSDDTTSGHDTTFGHNSTFSYNTTSDHDKTWHRKQSGHTSYEPVGISSTPQSTVPLHADGDYHHDHHDHHDNHGKHENHDNHGHYPNGKSGTLFYGVYSMERGYGDHFYAQELERIDASIASLYKEQPVLFHPRTEWPKSAKKPPNARDASFDDYNDLGRIGWFIGHSDEWPMHVLHVHSFFYRLREREWATRGGLFDRRTGVLWFLDSMAGNRKACAKAVGLLWRLFLDNIGLPFNFLLVVPEVTPQDDGWSCGYITLVNALLMIRGCVGQSLRDMTETCRLDEIPVDDGTVNRPHDYFSLEKSDILYLDWCGIAETRSKAVNFMLSALKHMAANELGLIRGMLRGDDGPGTPAVDLRPYSSWAKITALQPGLSAIGGPIPFKIELSVREHAERIFDNPPSTECWAWPTAAQMPLLGEFARTLPRDLPTRRFEITALLRHVKSGYPGLSSPFEAPSVVSLGKTKRMSESLHEIDSRLRRTTGFSAS</sequence>
<dbReference type="Proteomes" id="UP000076881">
    <property type="component" value="Unassembled WGS sequence"/>
</dbReference>
<evidence type="ECO:0000313" key="3">
    <source>
        <dbReference type="Proteomes" id="UP000076881"/>
    </source>
</evidence>
<proteinExistence type="predicted"/>
<feature type="compositionally biased region" description="Basic and acidic residues" evidence="1">
    <location>
        <begin position="60"/>
        <end position="85"/>
    </location>
</feature>